<evidence type="ECO:0000313" key="2">
    <source>
        <dbReference type="Proteomes" id="UP001610334"/>
    </source>
</evidence>
<reference evidence="1 2" key="1">
    <citation type="submission" date="2024-07" db="EMBL/GenBank/DDBJ databases">
        <title>Section-level genome sequencing and comparative genomics of Aspergillus sections Usti and Cavernicolus.</title>
        <authorList>
            <consortium name="Lawrence Berkeley National Laboratory"/>
            <person name="Nybo J.L."/>
            <person name="Vesth T.C."/>
            <person name="Theobald S."/>
            <person name="Frisvad J.C."/>
            <person name="Larsen T.O."/>
            <person name="Kjaerboelling I."/>
            <person name="Rothschild-Mancinelli K."/>
            <person name="Lyhne E.K."/>
            <person name="Kogle M.E."/>
            <person name="Barry K."/>
            <person name="Clum A."/>
            <person name="Na H."/>
            <person name="Ledsgaard L."/>
            <person name="Lin J."/>
            <person name="Lipzen A."/>
            <person name="Kuo A."/>
            <person name="Riley R."/>
            <person name="Mondo S."/>
            <person name="Labutti K."/>
            <person name="Haridas S."/>
            <person name="Pangalinan J."/>
            <person name="Salamov A.A."/>
            <person name="Simmons B.A."/>
            <person name="Magnuson J.K."/>
            <person name="Chen J."/>
            <person name="Drula E."/>
            <person name="Henrissat B."/>
            <person name="Wiebenga A."/>
            <person name="Lubbers R.J."/>
            <person name="Gomes A.C."/>
            <person name="Makela M.R."/>
            <person name="Stajich J."/>
            <person name="Grigoriev I.V."/>
            <person name="Mortensen U.H."/>
            <person name="De Vries R.P."/>
            <person name="Baker S.E."/>
            <person name="Andersen M.R."/>
        </authorList>
    </citation>
    <scope>NUCLEOTIDE SEQUENCE [LARGE SCALE GENOMIC DNA]</scope>
    <source>
        <strain evidence="1 2">CBS 588.65</strain>
    </source>
</reference>
<gene>
    <name evidence="1" type="ORF">BJX63DRAFT_441511</name>
</gene>
<comment type="caution">
    <text evidence="1">The sequence shown here is derived from an EMBL/GenBank/DDBJ whole genome shotgun (WGS) entry which is preliminary data.</text>
</comment>
<dbReference type="SUPFAM" id="SSF51905">
    <property type="entry name" value="FAD/NAD(P)-binding domain"/>
    <property type="match status" value="1"/>
</dbReference>
<dbReference type="Gene3D" id="3.50.50.60">
    <property type="entry name" value="FAD/NAD(P)-binding domain"/>
    <property type="match status" value="1"/>
</dbReference>
<organism evidence="1 2">
    <name type="scientific">Aspergillus granulosus</name>
    <dbReference type="NCBI Taxonomy" id="176169"/>
    <lineage>
        <taxon>Eukaryota</taxon>
        <taxon>Fungi</taxon>
        <taxon>Dikarya</taxon>
        <taxon>Ascomycota</taxon>
        <taxon>Pezizomycotina</taxon>
        <taxon>Eurotiomycetes</taxon>
        <taxon>Eurotiomycetidae</taxon>
        <taxon>Eurotiales</taxon>
        <taxon>Aspergillaceae</taxon>
        <taxon>Aspergillus</taxon>
        <taxon>Aspergillus subgen. Nidulantes</taxon>
    </lineage>
</organism>
<dbReference type="Pfam" id="PF13450">
    <property type="entry name" value="NAD_binding_8"/>
    <property type="match status" value="1"/>
</dbReference>
<proteinExistence type="predicted"/>
<protein>
    <submittedName>
        <fullName evidence="1">FAD/NAD(P)-binding domain-containing protein</fullName>
    </submittedName>
</protein>
<dbReference type="PANTHER" id="PTHR42923">
    <property type="entry name" value="PROTOPORPHYRINOGEN OXIDASE"/>
    <property type="match status" value="1"/>
</dbReference>
<dbReference type="Proteomes" id="UP001610334">
    <property type="component" value="Unassembled WGS sequence"/>
</dbReference>
<name>A0ABR4GU22_9EURO</name>
<sequence length="455" mass="51183">MKTNIDNIRDIPTDIITRDVCIIGGGAAGTYAAIRLRQMNKNVVVVEKKPCLGGHTMTYFGSESGGRAVDYGVRYFQDLPTVRNFFAHFEVPLEQVPFDRDPELFDFRAGKGICPVSRLDADVATARYRAQLSRYPYLSAGFQLPEPVPEDLLLPFGQFIMKHDLWAFINTIGGFINPLGDWPRQPTLYVMKYANPNVLEGMRTGFVRPVDGNNSTIYIAAQRELGEDVLLKTRVVAIDRDRTDGWSFVIVQKAEDQKVCLIRARWIIVTIPPTLENMGCFDMGSDESRLFSQFQNTHLYTAVVRMKGLPPKACYMNRGADDQFKRPKLPGILVLASNDAVDLNTIQFGSPMPLSEEELKCAIAEDILSLQQHLGIDFTAPEFLAIGDHSPYQLTVSADAINKGFYRELNDLQGNRKTLYTGAAFESHNTPQIWEFTEALLKKFVFPSFERNLAT</sequence>
<dbReference type="PANTHER" id="PTHR42923:SF26">
    <property type="entry name" value="FMN REDUCTASE LOT6, PUTATIVE (AFU_ORTHOLOGUE AFUA_7G06600)-RELATED"/>
    <property type="match status" value="1"/>
</dbReference>
<keyword evidence="2" id="KW-1185">Reference proteome</keyword>
<accession>A0ABR4GU22</accession>
<dbReference type="InterPro" id="IPR036188">
    <property type="entry name" value="FAD/NAD-bd_sf"/>
</dbReference>
<evidence type="ECO:0000313" key="1">
    <source>
        <dbReference type="EMBL" id="KAL2802049.1"/>
    </source>
</evidence>
<dbReference type="EMBL" id="JBFXLT010000213">
    <property type="protein sequence ID" value="KAL2802049.1"/>
    <property type="molecule type" value="Genomic_DNA"/>
</dbReference>
<dbReference type="Gene3D" id="1.10.405.20">
    <property type="match status" value="1"/>
</dbReference>
<dbReference type="Gene3D" id="3.30.70.1990">
    <property type="match status" value="1"/>
</dbReference>
<dbReference type="InterPro" id="IPR050464">
    <property type="entry name" value="Zeta_carotene_desat/Oxidored"/>
</dbReference>